<sequence>MVLARVKLKKCELFFAGYFGERELGDLKIQSKSDTSIQFWLFFVYLD</sequence>
<organism evidence="1 2">
    <name type="scientific">Tunturiibacter lichenicola</name>
    <dbReference type="NCBI Taxonomy" id="2051959"/>
    <lineage>
        <taxon>Bacteria</taxon>
        <taxon>Pseudomonadati</taxon>
        <taxon>Acidobacteriota</taxon>
        <taxon>Terriglobia</taxon>
        <taxon>Terriglobales</taxon>
        <taxon>Acidobacteriaceae</taxon>
        <taxon>Tunturiibacter</taxon>
    </lineage>
</organism>
<name>A0A7Y9NL77_9BACT</name>
<proteinExistence type="predicted"/>
<dbReference type="AlphaFoldDB" id="A0A7Y9NL77"/>
<evidence type="ECO:0000313" key="1">
    <source>
        <dbReference type="EMBL" id="NYF50858.1"/>
    </source>
</evidence>
<reference evidence="1 2" key="1">
    <citation type="submission" date="2020-07" db="EMBL/GenBank/DDBJ databases">
        <title>Genomic Encyclopedia of Type Strains, Phase IV (KMG-V): Genome sequencing to study the core and pangenomes of soil and plant-associated prokaryotes.</title>
        <authorList>
            <person name="Whitman W."/>
        </authorList>
    </citation>
    <scope>NUCLEOTIDE SEQUENCE [LARGE SCALE GENOMIC DNA]</scope>
    <source>
        <strain evidence="1 2">M8UP30</strain>
    </source>
</reference>
<accession>A0A7Y9NL77</accession>
<dbReference type="EMBL" id="JACCCV010000001">
    <property type="protein sequence ID" value="NYF50858.1"/>
    <property type="molecule type" value="Genomic_DNA"/>
</dbReference>
<evidence type="ECO:0000313" key="2">
    <source>
        <dbReference type="Proteomes" id="UP000534186"/>
    </source>
</evidence>
<dbReference type="Proteomes" id="UP000534186">
    <property type="component" value="Unassembled WGS sequence"/>
</dbReference>
<gene>
    <name evidence="1" type="ORF">HDF12_001223</name>
</gene>
<comment type="caution">
    <text evidence="1">The sequence shown here is derived from an EMBL/GenBank/DDBJ whole genome shotgun (WGS) entry which is preliminary data.</text>
</comment>
<protein>
    <submittedName>
        <fullName evidence="1">Uncharacterized protein</fullName>
    </submittedName>
</protein>